<evidence type="ECO:0000313" key="2">
    <source>
        <dbReference type="Proteomes" id="UP000053718"/>
    </source>
</evidence>
<name>A0A094KZL9_9GAMM</name>
<keyword evidence="2" id="KW-1185">Reference proteome</keyword>
<feature type="non-terminal residue" evidence="1">
    <location>
        <position position="407"/>
    </location>
</feature>
<protein>
    <submittedName>
        <fullName evidence="1">Uncharacterized protein</fullName>
    </submittedName>
</protein>
<sequence>MALVPASYVAVEQEGQMHNPDYPSTVLMQSYTLNVQVSRIEDRFGNWVEFTYESATMPVHTYTSSVTYGEKLLRIEANDGREIEFFYESGGQGSRISHIVADGKTWNYDYTVEFDAREQLDKDILTDVIRPDGKRWEFDLNFADYGGYQAGDGQNDCQVLNLPAKDSTLTHPNGAVFSLRQQLKQFGISEKPRSGSRCFSSMAVTQKTLSFNNEQLTWQYSYSQNAGSPKESTLSTSPAQALSGLPFTPSGYDLMDLRSTTVEAPDGSKTVHVFNRSHTALDSKPVATYWYDTNGTTLLRSKVLHYDVVAKSGSVGFQSCKPDVYPVLLIDGCGRIQQFGNADMHETHQYLATQTVRTHDGGAVSTYTTHYDDYNDYGKPLRVHEQSAQGSRYTRTTYQHDTQLWVL</sequence>
<proteinExistence type="predicted"/>
<organism evidence="1 2">
    <name type="scientific">Pseudidiomarina atlantica</name>
    <dbReference type="NCBI Taxonomy" id="1517416"/>
    <lineage>
        <taxon>Bacteria</taxon>
        <taxon>Pseudomonadati</taxon>
        <taxon>Pseudomonadota</taxon>
        <taxon>Gammaproteobacteria</taxon>
        <taxon>Alteromonadales</taxon>
        <taxon>Idiomarinaceae</taxon>
        <taxon>Pseudidiomarina</taxon>
    </lineage>
</organism>
<accession>A0A094KZL9</accession>
<evidence type="ECO:0000313" key="1">
    <source>
        <dbReference type="EMBL" id="KFZ27758.1"/>
    </source>
</evidence>
<dbReference type="Proteomes" id="UP000053718">
    <property type="component" value="Unassembled WGS sequence"/>
</dbReference>
<dbReference type="STRING" id="1517416.IDAT_12950"/>
<gene>
    <name evidence="1" type="ORF">IDAT_12950</name>
</gene>
<dbReference type="EMBL" id="JPIN01000034">
    <property type="protein sequence ID" value="KFZ27758.1"/>
    <property type="molecule type" value="Genomic_DNA"/>
</dbReference>
<dbReference type="AlphaFoldDB" id="A0A094KZL9"/>
<dbReference type="eggNOG" id="COG3209">
    <property type="taxonomic scope" value="Bacteria"/>
</dbReference>
<reference evidence="1 2" key="1">
    <citation type="submission" date="2014-06" db="EMBL/GenBank/DDBJ databases">
        <title>Draft genome sequence of Idiomarina sp. MCCC 1A10513.</title>
        <authorList>
            <person name="Du J."/>
            <person name="Lai Q."/>
            <person name="Shao Z."/>
        </authorList>
    </citation>
    <scope>NUCLEOTIDE SEQUENCE [LARGE SCALE GENOMIC DNA]</scope>
    <source>
        <strain evidence="1 2">MCCC 1A10513</strain>
    </source>
</reference>
<comment type="caution">
    <text evidence="1">The sequence shown here is derived from an EMBL/GenBank/DDBJ whole genome shotgun (WGS) entry which is preliminary data.</text>
</comment>